<dbReference type="EMBL" id="BMPO01000002">
    <property type="protein sequence ID" value="GGJ86347.1"/>
    <property type="molecule type" value="Genomic_DNA"/>
</dbReference>
<name>A0A917UUM9_9PSED</name>
<accession>A0A917UUM9</accession>
<feature type="transmembrane region" description="Helical" evidence="1">
    <location>
        <begin position="36"/>
        <end position="57"/>
    </location>
</feature>
<reference evidence="2" key="2">
    <citation type="submission" date="2020-09" db="EMBL/GenBank/DDBJ databases">
        <authorList>
            <person name="Sun Q."/>
            <person name="Ohkuma M."/>
        </authorList>
    </citation>
    <scope>NUCLEOTIDE SEQUENCE</scope>
    <source>
        <strain evidence="2">JCM 30078</strain>
    </source>
</reference>
<reference evidence="2" key="1">
    <citation type="journal article" date="2014" name="Int. J. Syst. Evol. Microbiol.">
        <title>Complete genome sequence of Corynebacterium casei LMG S-19264T (=DSM 44701T), isolated from a smear-ripened cheese.</title>
        <authorList>
            <consortium name="US DOE Joint Genome Institute (JGI-PGF)"/>
            <person name="Walter F."/>
            <person name="Albersmeier A."/>
            <person name="Kalinowski J."/>
            <person name="Ruckert C."/>
        </authorList>
    </citation>
    <scope>NUCLEOTIDE SEQUENCE</scope>
    <source>
        <strain evidence="2">JCM 30078</strain>
    </source>
</reference>
<evidence type="ECO:0000313" key="3">
    <source>
        <dbReference type="Proteomes" id="UP000635983"/>
    </source>
</evidence>
<keyword evidence="1" id="KW-0472">Membrane</keyword>
<comment type="caution">
    <text evidence="2">The sequence shown here is derived from an EMBL/GenBank/DDBJ whole genome shotgun (WGS) entry which is preliminary data.</text>
</comment>
<feature type="transmembrane region" description="Helical" evidence="1">
    <location>
        <begin position="69"/>
        <end position="91"/>
    </location>
</feature>
<dbReference type="AlphaFoldDB" id="A0A917UUM9"/>
<protein>
    <submittedName>
        <fullName evidence="2">Uncharacterized protein</fullName>
    </submittedName>
</protein>
<dbReference type="Proteomes" id="UP000635983">
    <property type="component" value="Unassembled WGS sequence"/>
</dbReference>
<feature type="transmembrane region" description="Helical" evidence="1">
    <location>
        <begin position="12"/>
        <end position="30"/>
    </location>
</feature>
<proteinExistence type="predicted"/>
<keyword evidence="1" id="KW-1133">Transmembrane helix</keyword>
<organism evidence="2 3">
    <name type="scientific">Pseudomonas matsuisoli</name>
    <dbReference type="NCBI Taxonomy" id="1515666"/>
    <lineage>
        <taxon>Bacteria</taxon>
        <taxon>Pseudomonadati</taxon>
        <taxon>Pseudomonadota</taxon>
        <taxon>Gammaproteobacteria</taxon>
        <taxon>Pseudomonadales</taxon>
        <taxon>Pseudomonadaceae</taxon>
        <taxon>Pseudomonas</taxon>
    </lineage>
</organism>
<gene>
    <name evidence="2" type="ORF">GCM10009304_10480</name>
</gene>
<evidence type="ECO:0000256" key="1">
    <source>
        <dbReference type="SAM" id="Phobius"/>
    </source>
</evidence>
<keyword evidence="3" id="KW-1185">Reference proteome</keyword>
<sequence length="92" mass="9515">MRESIFVLLRESLVASALLTLVIGAILWQAGSWSLALRYAVAIGLGLGLITSAVTAYAGRDRHPLQGRALIGCAVLGAVLTAGSVVAIWNIG</sequence>
<evidence type="ECO:0000313" key="2">
    <source>
        <dbReference type="EMBL" id="GGJ86347.1"/>
    </source>
</evidence>
<keyword evidence="1" id="KW-0812">Transmembrane</keyword>